<comment type="caution">
    <text evidence="1">The sequence shown here is derived from an EMBL/GenBank/DDBJ whole genome shotgun (WGS) entry which is preliminary data.</text>
</comment>
<accession>A0AAD6SFV6</accession>
<dbReference type="EMBL" id="JARJCM010000166">
    <property type="protein sequence ID" value="KAJ7024702.1"/>
    <property type="molecule type" value="Genomic_DNA"/>
</dbReference>
<keyword evidence="2" id="KW-1185">Reference proteome</keyword>
<name>A0AAD6SFV6_9AGAR</name>
<evidence type="ECO:0000313" key="1">
    <source>
        <dbReference type="EMBL" id="KAJ7024702.1"/>
    </source>
</evidence>
<gene>
    <name evidence="1" type="ORF">C8F04DRAFT_1401040</name>
</gene>
<dbReference type="InterPro" id="IPR032675">
    <property type="entry name" value="LRR_dom_sf"/>
</dbReference>
<protein>
    <submittedName>
        <fullName evidence="1">Uncharacterized protein</fullName>
    </submittedName>
</protein>
<dbReference type="Proteomes" id="UP001218188">
    <property type="component" value="Unassembled WGS sequence"/>
</dbReference>
<reference evidence="1" key="1">
    <citation type="submission" date="2023-03" db="EMBL/GenBank/DDBJ databases">
        <title>Massive genome expansion in bonnet fungi (Mycena s.s.) driven by repeated elements and novel gene families across ecological guilds.</title>
        <authorList>
            <consortium name="Lawrence Berkeley National Laboratory"/>
            <person name="Harder C.B."/>
            <person name="Miyauchi S."/>
            <person name="Viragh M."/>
            <person name="Kuo A."/>
            <person name="Thoen E."/>
            <person name="Andreopoulos B."/>
            <person name="Lu D."/>
            <person name="Skrede I."/>
            <person name="Drula E."/>
            <person name="Henrissat B."/>
            <person name="Morin E."/>
            <person name="Kohler A."/>
            <person name="Barry K."/>
            <person name="LaButti K."/>
            <person name="Morin E."/>
            <person name="Salamov A."/>
            <person name="Lipzen A."/>
            <person name="Mereny Z."/>
            <person name="Hegedus B."/>
            <person name="Baldrian P."/>
            <person name="Stursova M."/>
            <person name="Weitz H."/>
            <person name="Taylor A."/>
            <person name="Grigoriev I.V."/>
            <person name="Nagy L.G."/>
            <person name="Martin F."/>
            <person name="Kauserud H."/>
        </authorList>
    </citation>
    <scope>NUCLEOTIDE SEQUENCE</scope>
    <source>
        <strain evidence="1">CBHHK200</strain>
    </source>
</reference>
<dbReference type="Gene3D" id="3.80.10.10">
    <property type="entry name" value="Ribonuclease Inhibitor"/>
    <property type="match status" value="1"/>
</dbReference>
<proteinExistence type="predicted"/>
<organism evidence="1 2">
    <name type="scientific">Mycena alexandri</name>
    <dbReference type="NCBI Taxonomy" id="1745969"/>
    <lineage>
        <taxon>Eukaryota</taxon>
        <taxon>Fungi</taxon>
        <taxon>Dikarya</taxon>
        <taxon>Basidiomycota</taxon>
        <taxon>Agaricomycotina</taxon>
        <taxon>Agaricomycetes</taxon>
        <taxon>Agaricomycetidae</taxon>
        <taxon>Agaricales</taxon>
        <taxon>Marasmiineae</taxon>
        <taxon>Mycenaceae</taxon>
        <taxon>Mycena</taxon>
    </lineage>
</organism>
<dbReference type="AlphaFoldDB" id="A0AAD6SFV6"/>
<sequence length="287" mass="32290">MASTETSPALPLDLEREIFELCALDGPSSILRLVLVARRVNEWVRPLLYRSLVVDGTSYSINDLASTGVPVYSIKRVAALDKNSPTSGLAAVRHLFLLSSDDTSDKWTSILAACTHLDNLSLMGTSTKWIHLISSLPLKHLYAPPEKIVQMLGPTFAHLTHLEIFETPKDRSLWLDKLASLPRLTHLSFHDRLGTLFRQLLRECAGLRVLVCLAGLGTNYEGAIELAQDVRFVAMRCDNYVQDWYMGARWGEDYWHRAEIFIAKRRAGEIDSLQFEMEDGSPKILPL</sequence>
<evidence type="ECO:0000313" key="2">
    <source>
        <dbReference type="Proteomes" id="UP001218188"/>
    </source>
</evidence>
<dbReference type="SUPFAM" id="SSF52058">
    <property type="entry name" value="L domain-like"/>
    <property type="match status" value="1"/>
</dbReference>